<organism evidence="1 2">
    <name type="scientific">Avena sativa</name>
    <name type="common">Oat</name>
    <dbReference type="NCBI Taxonomy" id="4498"/>
    <lineage>
        <taxon>Eukaryota</taxon>
        <taxon>Viridiplantae</taxon>
        <taxon>Streptophyta</taxon>
        <taxon>Embryophyta</taxon>
        <taxon>Tracheophyta</taxon>
        <taxon>Spermatophyta</taxon>
        <taxon>Magnoliopsida</taxon>
        <taxon>Liliopsida</taxon>
        <taxon>Poales</taxon>
        <taxon>Poaceae</taxon>
        <taxon>BOP clade</taxon>
        <taxon>Pooideae</taxon>
        <taxon>Poodae</taxon>
        <taxon>Poeae</taxon>
        <taxon>Poeae Chloroplast Group 1 (Aveneae type)</taxon>
        <taxon>Aveninae</taxon>
        <taxon>Avena</taxon>
    </lineage>
</organism>
<evidence type="ECO:0000313" key="2">
    <source>
        <dbReference type="Proteomes" id="UP001732700"/>
    </source>
</evidence>
<reference evidence="1" key="2">
    <citation type="submission" date="2025-09" db="UniProtKB">
        <authorList>
            <consortium name="EnsemblPlants"/>
        </authorList>
    </citation>
    <scope>IDENTIFICATION</scope>
</reference>
<keyword evidence="2" id="KW-1185">Reference proteome</keyword>
<dbReference type="EnsemblPlants" id="AVESA.00010b.r2.6CG1090940.1">
    <property type="protein sequence ID" value="AVESA.00010b.r2.6CG1090940.1.CDS"/>
    <property type="gene ID" value="AVESA.00010b.r2.6CG1090940"/>
</dbReference>
<sequence length="115" mass="12780">MKRLLVHGGRGIGFPARTLVGESSAMPALGNSVPLPRVRYHSTEKHDDSDTLGEIGEKARTTAEEFLKMAKEKTDEVSEGAKETMHETKEAVLGESGVEKEKFKERVEQGRYHQN</sequence>
<reference evidence="1" key="1">
    <citation type="submission" date="2021-05" db="EMBL/GenBank/DDBJ databases">
        <authorList>
            <person name="Scholz U."/>
            <person name="Mascher M."/>
            <person name="Fiebig A."/>
        </authorList>
    </citation>
    <scope>NUCLEOTIDE SEQUENCE [LARGE SCALE GENOMIC DNA]</scope>
</reference>
<accession>A0ACD5YYR9</accession>
<proteinExistence type="predicted"/>
<protein>
    <submittedName>
        <fullName evidence="1">Uncharacterized protein</fullName>
    </submittedName>
</protein>
<dbReference type="Proteomes" id="UP001732700">
    <property type="component" value="Chromosome 6C"/>
</dbReference>
<evidence type="ECO:0000313" key="1">
    <source>
        <dbReference type="EnsemblPlants" id="AVESA.00010b.r2.6CG1090940.1.CDS"/>
    </source>
</evidence>
<name>A0ACD5YYR9_AVESA</name>